<proteinExistence type="predicted"/>
<gene>
    <name evidence="1" type="ORF">WCD58_23255</name>
</gene>
<dbReference type="Proteomes" id="UP001369736">
    <property type="component" value="Unassembled WGS sequence"/>
</dbReference>
<evidence type="ECO:0000313" key="1">
    <source>
        <dbReference type="EMBL" id="MEJ2864093.1"/>
    </source>
</evidence>
<sequence>MYADLLAQRVVDLVEGAAFPHLDPTSVISVIALLLAGAGFVTVRDYALGGGDRLPLLVAEPFPRVEASIGIVPAVSASPDSPAEALTARLARYAQHPAVDGLVVVGAGAGPVPMPRTVGGVPLRAAIATLRTVGPTH</sequence>
<reference evidence="1 2" key="1">
    <citation type="submission" date="2024-03" db="EMBL/GenBank/DDBJ databases">
        <title>Actinomycetospora sp. OC33-EN07, a novel actinomycete isolated from wild orchid (Aerides multiflora).</title>
        <authorList>
            <person name="Suriyachadkun C."/>
        </authorList>
    </citation>
    <scope>NUCLEOTIDE SEQUENCE [LARGE SCALE GENOMIC DNA]</scope>
    <source>
        <strain evidence="1 2">OC33-EN07</strain>
    </source>
</reference>
<name>A0ABU8M9W5_9PSEU</name>
<comment type="caution">
    <text evidence="1">The sequence shown here is derived from an EMBL/GenBank/DDBJ whole genome shotgun (WGS) entry which is preliminary data.</text>
</comment>
<dbReference type="EMBL" id="JBBEGM010000010">
    <property type="protein sequence ID" value="MEJ2864093.1"/>
    <property type="molecule type" value="Genomic_DNA"/>
</dbReference>
<protein>
    <submittedName>
        <fullName evidence="1">Uncharacterized protein</fullName>
    </submittedName>
</protein>
<organism evidence="1 2">
    <name type="scientific">Actinomycetospora flava</name>
    <dbReference type="NCBI Taxonomy" id="3129232"/>
    <lineage>
        <taxon>Bacteria</taxon>
        <taxon>Bacillati</taxon>
        <taxon>Actinomycetota</taxon>
        <taxon>Actinomycetes</taxon>
        <taxon>Pseudonocardiales</taxon>
        <taxon>Pseudonocardiaceae</taxon>
        <taxon>Actinomycetospora</taxon>
    </lineage>
</organism>
<dbReference type="RefSeq" id="WP_337705460.1">
    <property type="nucleotide sequence ID" value="NZ_JBBEGM010000010.1"/>
</dbReference>
<accession>A0ABU8M9W5</accession>
<keyword evidence="2" id="KW-1185">Reference proteome</keyword>
<evidence type="ECO:0000313" key="2">
    <source>
        <dbReference type="Proteomes" id="UP001369736"/>
    </source>
</evidence>